<evidence type="ECO:0000256" key="1">
    <source>
        <dbReference type="SAM" id="MobiDB-lite"/>
    </source>
</evidence>
<gene>
    <name evidence="2" type="ORF">EGYM00392_LOCUS22860</name>
</gene>
<protein>
    <submittedName>
        <fullName evidence="2">Uncharacterized protein</fullName>
    </submittedName>
</protein>
<reference evidence="2" key="1">
    <citation type="submission" date="2021-01" db="EMBL/GenBank/DDBJ databases">
        <authorList>
            <person name="Corre E."/>
            <person name="Pelletier E."/>
            <person name="Niang G."/>
            <person name="Scheremetjew M."/>
            <person name="Finn R."/>
            <person name="Kale V."/>
            <person name="Holt S."/>
            <person name="Cochrane G."/>
            <person name="Meng A."/>
            <person name="Brown T."/>
            <person name="Cohen L."/>
        </authorList>
    </citation>
    <scope>NUCLEOTIDE SEQUENCE</scope>
    <source>
        <strain evidence="2">NIES-381</strain>
    </source>
</reference>
<dbReference type="EMBL" id="HBGA01061662">
    <property type="protein sequence ID" value="CAD9011759.1"/>
    <property type="molecule type" value="Transcribed_RNA"/>
</dbReference>
<proteinExistence type="predicted"/>
<accession>A0A7S1IGC5</accession>
<organism evidence="2">
    <name type="scientific">Eutreptiella gymnastica</name>
    <dbReference type="NCBI Taxonomy" id="73025"/>
    <lineage>
        <taxon>Eukaryota</taxon>
        <taxon>Discoba</taxon>
        <taxon>Euglenozoa</taxon>
        <taxon>Euglenida</taxon>
        <taxon>Spirocuta</taxon>
        <taxon>Euglenophyceae</taxon>
        <taxon>Eutreptiales</taxon>
        <taxon>Eutreptiaceae</taxon>
        <taxon>Eutreptiella</taxon>
    </lineage>
</organism>
<sequence length="177" mass="19814">MAHYTVLLPHDDPVLQQERPDIVWHVLGGGKHSTHQQSNILGVPTTGTFKTLPGYLFSVCTLAVHVHEQTATRKRRTRAELLHTIPLKSRSPSMHPEQDKQNFEHLAFVAEGVGWRFKGRLQHQNKTNVLTGVQSCTIEPIYTIQKGNRSSVRQPKTKGVPVPAKMNGTATQSCNRL</sequence>
<feature type="compositionally biased region" description="Polar residues" evidence="1">
    <location>
        <begin position="168"/>
        <end position="177"/>
    </location>
</feature>
<feature type="region of interest" description="Disordered" evidence="1">
    <location>
        <begin position="148"/>
        <end position="177"/>
    </location>
</feature>
<dbReference type="AlphaFoldDB" id="A0A7S1IGC5"/>
<name>A0A7S1IGC5_9EUGL</name>
<evidence type="ECO:0000313" key="2">
    <source>
        <dbReference type="EMBL" id="CAD9011759.1"/>
    </source>
</evidence>